<dbReference type="Gene3D" id="3.40.50.2300">
    <property type="match status" value="1"/>
</dbReference>
<keyword evidence="2" id="KW-0560">Oxidoreductase</keyword>
<dbReference type="SUPFAM" id="SSF51905">
    <property type="entry name" value="FAD/NAD(P)-binding domain"/>
    <property type="match status" value="1"/>
</dbReference>
<reference evidence="8" key="1">
    <citation type="journal article" date="2019" name="Int. J. Syst. Evol. Microbiol.">
        <title>The Global Catalogue of Microorganisms (GCM) 10K type strain sequencing project: providing services to taxonomists for standard genome sequencing and annotation.</title>
        <authorList>
            <consortium name="The Broad Institute Genomics Platform"/>
            <consortium name="The Broad Institute Genome Sequencing Center for Infectious Disease"/>
            <person name="Wu L."/>
            <person name="Ma J."/>
        </authorList>
    </citation>
    <scope>NUCLEOTIDE SEQUENCE [LARGE SCALE GENOMIC DNA]</scope>
    <source>
        <strain evidence="8">JCM 16540</strain>
    </source>
</reference>
<accession>A0ABP6XUF0</accession>
<feature type="domain" description="Response regulatory" evidence="6">
    <location>
        <begin position="47"/>
        <end position="170"/>
    </location>
</feature>
<dbReference type="InterPro" id="IPR011006">
    <property type="entry name" value="CheY-like_superfamily"/>
</dbReference>
<dbReference type="PANTHER" id="PTHR48105">
    <property type="entry name" value="THIOREDOXIN REDUCTASE 1-RELATED-RELATED"/>
    <property type="match status" value="1"/>
</dbReference>
<dbReference type="Proteomes" id="UP001500767">
    <property type="component" value="Unassembled WGS sequence"/>
</dbReference>
<proteinExistence type="predicted"/>
<gene>
    <name evidence="7" type="ORF">GCM10022197_31950</name>
</gene>
<evidence type="ECO:0000256" key="5">
    <source>
        <dbReference type="SAM" id="MobiDB-lite"/>
    </source>
</evidence>
<evidence type="ECO:0000256" key="4">
    <source>
        <dbReference type="PROSITE-ProRule" id="PRU00169"/>
    </source>
</evidence>
<dbReference type="RefSeq" id="WP_344742517.1">
    <property type="nucleotide sequence ID" value="NZ_BAAAYR010000004.1"/>
</dbReference>
<keyword evidence="8" id="KW-1185">Reference proteome</keyword>
<feature type="modified residue" description="4-aspartylphosphate" evidence="4">
    <location>
        <position position="104"/>
    </location>
</feature>
<dbReference type="Gene3D" id="3.50.50.60">
    <property type="entry name" value="FAD/NAD(P)-binding domain"/>
    <property type="match status" value="2"/>
</dbReference>
<dbReference type="InterPro" id="IPR001789">
    <property type="entry name" value="Sig_transdc_resp-reg_receiver"/>
</dbReference>
<dbReference type="InterPro" id="IPR023753">
    <property type="entry name" value="FAD/NAD-binding_dom"/>
</dbReference>
<comment type="catalytic activity">
    <reaction evidence="3">
        <text>[thioredoxin]-dithiol + NADP(+) = [thioredoxin]-disulfide + NADPH + H(+)</text>
        <dbReference type="Rhea" id="RHEA:20345"/>
        <dbReference type="Rhea" id="RHEA-COMP:10698"/>
        <dbReference type="Rhea" id="RHEA-COMP:10700"/>
        <dbReference type="ChEBI" id="CHEBI:15378"/>
        <dbReference type="ChEBI" id="CHEBI:29950"/>
        <dbReference type="ChEBI" id="CHEBI:50058"/>
        <dbReference type="ChEBI" id="CHEBI:57783"/>
        <dbReference type="ChEBI" id="CHEBI:58349"/>
        <dbReference type="EC" id="1.8.1.9"/>
    </reaction>
</comment>
<dbReference type="SUPFAM" id="SSF52172">
    <property type="entry name" value="CheY-like"/>
    <property type="match status" value="1"/>
</dbReference>
<dbReference type="PROSITE" id="PS50110">
    <property type="entry name" value="RESPONSE_REGULATORY"/>
    <property type="match status" value="1"/>
</dbReference>
<sequence length="594" mass="63801">MTEPAPLTNTDLTSGPSRGTDGAPTTGTRPERRPRRDGEAPRDAKPVILTVDDDPSVSRAVARDLRRRYAEEYRVVRAETGSAALDVIKEVVLRGEQVAVLLADYRMPQMNGVEFLESAMDLVPQARRALLTAYADTSAAIAAINVVDVDHYLLKPWEPPEEKLYPVIDDMLTSWKREGRAPEHKTKILGHPWSPESYEVRDFLARNLVPYRWYNVEDPDGARLLAAAGKGPADVPVVVTTAGEALTRPNLTDLANAVGLDTTPRGDFYDVVIVGSGPAGLGAAVYAASEGLKTVVLERSAAGGQAGQSSRIENYLGFPDGVAGAQLTDRARRQAVRLGAELLTARSVVGLKAKGPAREITFDDGETLLAHTVVLATGVSYRQLDAEGADDLLGRGIYYGSASTEAAACADQHVVIVGGANSAGQAAVFFSTHASRVTLVVRGDSLTKSMSSYLIEQVEARDNIDVRTCTQVEKVEGEEHLSAVTLFDKTTGQRDVIDAEHLFVFIGAAPLTDWLDGEVVRDPRGFVVTGPELLVEGRRPDGWDLQRDPYLLESSLPGVFVAGDARADSVKRVASAVGEGALAVTLVHRYLAEQ</sequence>
<evidence type="ECO:0000256" key="3">
    <source>
        <dbReference type="ARBA" id="ARBA00048132"/>
    </source>
</evidence>
<evidence type="ECO:0000313" key="8">
    <source>
        <dbReference type="Proteomes" id="UP001500767"/>
    </source>
</evidence>
<protein>
    <submittedName>
        <fullName evidence="7">FAD-dependent oxidoreductase</fullName>
    </submittedName>
</protein>
<dbReference type="SMART" id="SM00448">
    <property type="entry name" value="REC"/>
    <property type="match status" value="1"/>
</dbReference>
<keyword evidence="4" id="KW-0597">Phosphoprotein</keyword>
<organism evidence="7 8">
    <name type="scientific">Microlunatus spumicola</name>
    <dbReference type="NCBI Taxonomy" id="81499"/>
    <lineage>
        <taxon>Bacteria</taxon>
        <taxon>Bacillati</taxon>
        <taxon>Actinomycetota</taxon>
        <taxon>Actinomycetes</taxon>
        <taxon>Propionibacteriales</taxon>
        <taxon>Propionibacteriaceae</taxon>
        <taxon>Microlunatus</taxon>
    </lineage>
</organism>
<feature type="compositionally biased region" description="Polar residues" evidence="5">
    <location>
        <begin position="7"/>
        <end position="17"/>
    </location>
</feature>
<feature type="compositionally biased region" description="Basic and acidic residues" evidence="5">
    <location>
        <begin position="29"/>
        <end position="45"/>
    </location>
</feature>
<evidence type="ECO:0000259" key="6">
    <source>
        <dbReference type="PROSITE" id="PS50110"/>
    </source>
</evidence>
<dbReference type="Pfam" id="PF00072">
    <property type="entry name" value="Response_reg"/>
    <property type="match status" value="1"/>
</dbReference>
<keyword evidence="1" id="KW-0285">Flavoprotein</keyword>
<dbReference type="PRINTS" id="PR00469">
    <property type="entry name" value="PNDRDTASEII"/>
</dbReference>
<name>A0ABP6XUF0_9ACTN</name>
<dbReference type="InterPro" id="IPR036188">
    <property type="entry name" value="FAD/NAD-bd_sf"/>
</dbReference>
<comment type="caution">
    <text evidence="7">The sequence shown here is derived from an EMBL/GenBank/DDBJ whole genome shotgun (WGS) entry which is preliminary data.</text>
</comment>
<evidence type="ECO:0000256" key="1">
    <source>
        <dbReference type="ARBA" id="ARBA00022630"/>
    </source>
</evidence>
<evidence type="ECO:0000313" key="7">
    <source>
        <dbReference type="EMBL" id="GAA3572814.1"/>
    </source>
</evidence>
<feature type="region of interest" description="Disordered" evidence="5">
    <location>
        <begin position="1"/>
        <end position="45"/>
    </location>
</feature>
<dbReference type="InterPro" id="IPR050097">
    <property type="entry name" value="Ferredoxin-NADP_redctase_2"/>
</dbReference>
<evidence type="ECO:0000256" key="2">
    <source>
        <dbReference type="ARBA" id="ARBA00023002"/>
    </source>
</evidence>
<dbReference type="Pfam" id="PF07992">
    <property type="entry name" value="Pyr_redox_2"/>
    <property type="match status" value="1"/>
</dbReference>
<dbReference type="PRINTS" id="PR00368">
    <property type="entry name" value="FADPNR"/>
</dbReference>
<dbReference type="EMBL" id="BAAAYR010000004">
    <property type="protein sequence ID" value="GAA3572814.1"/>
    <property type="molecule type" value="Genomic_DNA"/>
</dbReference>